<dbReference type="AlphaFoldDB" id="Q4RCA4"/>
<proteinExistence type="predicted"/>
<organism evidence="1">
    <name type="scientific">Tetraodon nigroviridis</name>
    <name type="common">Spotted green pufferfish</name>
    <name type="synonym">Chelonodon nigroviridis</name>
    <dbReference type="NCBI Taxonomy" id="99883"/>
    <lineage>
        <taxon>Eukaryota</taxon>
        <taxon>Metazoa</taxon>
        <taxon>Chordata</taxon>
        <taxon>Craniata</taxon>
        <taxon>Vertebrata</taxon>
        <taxon>Euteleostomi</taxon>
        <taxon>Actinopterygii</taxon>
        <taxon>Neopterygii</taxon>
        <taxon>Teleostei</taxon>
        <taxon>Neoteleostei</taxon>
        <taxon>Acanthomorphata</taxon>
        <taxon>Eupercaria</taxon>
        <taxon>Tetraodontiformes</taxon>
        <taxon>Tetradontoidea</taxon>
        <taxon>Tetraodontidae</taxon>
        <taxon>Tetraodon</taxon>
    </lineage>
</organism>
<accession>Q4RCA4</accession>
<name>Q4RCA4_TETNG</name>
<protein>
    <submittedName>
        <fullName evidence="1">(spotted green pufferfish) hypothetical protein</fullName>
    </submittedName>
</protein>
<sequence length="35" mass="3623">CATLNVTLTDTSAAGVRWSQMPLTGRGKVALPPLP</sequence>
<comment type="caution">
    <text evidence="1">The sequence shown here is derived from an EMBL/GenBank/DDBJ whole genome shotgun (WGS) entry which is preliminary data.</text>
</comment>
<evidence type="ECO:0000313" key="1">
    <source>
        <dbReference type="EMBL" id="CAG13979.1"/>
    </source>
</evidence>
<dbReference type="EMBL" id="CAAE01019403">
    <property type="protein sequence ID" value="CAG13979.1"/>
    <property type="molecule type" value="Genomic_DNA"/>
</dbReference>
<feature type="non-terminal residue" evidence="1">
    <location>
        <position position="1"/>
    </location>
</feature>
<dbReference type="KEGG" id="tng:GSTEN00036525G001"/>
<reference evidence="1" key="2">
    <citation type="submission" date="2004-02" db="EMBL/GenBank/DDBJ databases">
        <authorList>
            <consortium name="Genoscope"/>
            <consortium name="Whitehead Institute Centre for Genome Research"/>
        </authorList>
    </citation>
    <scope>NUCLEOTIDE SEQUENCE</scope>
</reference>
<reference evidence="1" key="1">
    <citation type="journal article" date="2004" name="Nature">
        <title>Genome duplication in the teleost fish Tetraodon nigroviridis reveals the early vertebrate proto-karyotype.</title>
        <authorList>
            <person name="Jaillon O."/>
            <person name="Aury J.-M."/>
            <person name="Brunet F."/>
            <person name="Petit J.-L."/>
            <person name="Stange-Thomann N."/>
            <person name="Mauceli E."/>
            <person name="Bouneau L."/>
            <person name="Fischer C."/>
            <person name="Ozouf-Costaz C."/>
            <person name="Bernot A."/>
            <person name="Nicaud S."/>
            <person name="Jaffe D."/>
            <person name="Fisher S."/>
            <person name="Lutfalla G."/>
            <person name="Dossat C."/>
            <person name="Segurens B."/>
            <person name="Dasilva C."/>
            <person name="Salanoubat M."/>
            <person name="Levy M."/>
            <person name="Boudet N."/>
            <person name="Castellano S."/>
            <person name="Anthouard V."/>
            <person name="Jubin C."/>
            <person name="Castelli V."/>
            <person name="Katinka M."/>
            <person name="Vacherie B."/>
            <person name="Biemont C."/>
            <person name="Skalli Z."/>
            <person name="Cattolico L."/>
            <person name="Poulain J."/>
            <person name="De Berardinis V."/>
            <person name="Cruaud C."/>
            <person name="Duprat S."/>
            <person name="Brottier P."/>
            <person name="Coutanceau J.-P."/>
            <person name="Gouzy J."/>
            <person name="Parra G."/>
            <person name="Lardier G."/>
            <person name="Chapple C."/>
            <person name="McKernan K.J."/>
            <person name="McEwan P."/>
            <person name="Bosak S."/>
            <person name="Kellis M."/>
            <person name="Volff J.-N."/>
            <person name="Guigo R."/>
            <person name="Zody M.C."/>
            <person name="Mesirov J."/>
            <person name="Lindblad-Toh K."/>
            <person name="Birren B."/>
            <person name="Nusbaum C."/>
            <person name="Kahn D."/>
            <person name="Robinson-Rechavi M."/>
            <person name="Laudet V."/>
            <person name="Schachter V."/>
            <person name="Quetier F."/>
            <person name="Saurin W."/>
            <person name="Scarpelli C."/>
            <person name="Wincker P."/>
            <person name="Lander E.S."/>
            <person name="Weissenbach J."/>
            <person name="Roest Crollius H."/>
        </authorList>
    </citation>
    <scope>NUCLEOTIDE SEQUENCE [LARGE SCALE GENOMIC DNA]</scope>
</reference>
<gene>
    <name evidence="1" type="ORF">GSTENG00036525001</name>
</gene>